<keyword evidence="3" id="KW-1185">Reference proteome</keyword>
<evidence type="ECO:0000313" key="2">
    <source>
        <dbReference type="EMBL" id="KAF2124329.1"/>
    </source>
</evidence>
<reference evidence="2" key="1">
    <citation type="journal article" date="2020" name="Stud. Mycol.">
        <title>101 Dothideomycetes genomes: a test case for predicting lifestyles and emergence of pathogens.</title>
        <authorList>
            <person name="Haridas S."/>
            <person name="Albert R."/>
            <person name="Binder M."/>
            <person name="Bloem J."/>
            <person name="Labutti K."/>
            <person name="Salamov A."/>
            <person name="Andreopoulos B."/>
            <person name="Baker S."/>
            <person name="Barry K."/>
            <person name="Bills G."/>
            <person name="Bluhm B."/>
            <person name="Cannon C."/>
            <person name="Castanera R."/>
            <person name="Culley D."/>
            <person name="Daum C."/>
            <person name="Ezra D."/>
            <person name="Gonzalez J."/>
            <person name="Henrissat B."/>
            <person name="Kuo A."/>
            <person name="Liang C."/>
            <person name="Lipzen A."/>
            <person name="Lutzoni F."/>
            <person name="Magnuson J."/>
            <person name="Mondo S."/>
            <person name="Nolan M."/>
            <person name="Ohm R."/>
            <person name="Pangilinan J."/>
            <person name="Park H.-J."/>
            <person name="Ramirez L."/>
            <person name="Alfaro M."/>
            <person name="Sun H."/>
            <person name="Tritt A."/>
            <person name="Yoshinaga Y."/>
            <person name="Zwiers L.-H."/>
            <person name="Turgeon B."/>
            <person name="Goodwin S."/>
            <person name="Spatafora J."/>
            <person name="Crous P."/>
            <person name="Grigoriev I."/>
        </authorList>
    </citation>
    <scope>NUCLEOTIDE SEQUENCE</scope>
    <source>
        <strain evidence="2">CBS 119687</strain>
    </source>
</reference>
<gene>
    <name evidence="2" type="ORF">P153DRAFT_435099</name>
</gene>
<evidence type="ECO:0000256" key="1">
    <source>
        <dbReference type="SAM" id="Phobius"/>
    </source>
</evidence>
<dbReference type="AlphaFoldDB" id="A0A6A5ZXR6"/>
<accession>A0A6A5ZXR6</accession>
<proteinExistence type="predicted"/>
<organism evidence="2 3">
    <name type="scientific">Dothidotthia symphoricarpi CBS 119687</name>
    <dbReference type="NCBI Taxonomy" id="1392245"/>
    <lineage>
        <taxon>Eukaryota</taxon>
        <taxon>Fungi</taxon>
        <taxon>Dikarya</taxon>
        <taxon>Ascomycota</taxon>
        <taxon>Pezizomycotina</taxon>
        <taxon>Dothideomycetes</taxon>
        <taxon>Pleosporomycetidae</taxon>
        <taxon>Pleosporales</taxon>
        <taxon>Dothidotthiaceae</taxon>
        <taxon>Dothidotthia</taxon>
    </lineage>
</organism>
<dbReference type="RefSeq" id="XP_033518722.1">
    <property type="nucleotide sequence ID" value="XM_033673129.1"/>
</dbReference>
<sequence>MGIELFTHWLDRPLVDSILNTIVWVLIVLATIADGIILLSLAGVAIWSSVLAICAWAGPIMIVIGIVVALVSWIVSLVRGPPLSPLETWIKKYGHTFVSSLDTPPANRLEWSWSRVGTNRFDIVGKNTSKATVTISTIETNFTSGGSDGTLFKGVGPFKQGTNAGDLDSVVMRNIGLASDSQIRLAVTSGSAQQGISATQSTVLQWLVKVDANGKDLAVPADASVTLSLGGTFNGSDKYSLIVTETFGTITTKTATEDGKSRQVVEISSDNTTTELVLEKS</sequence>
<feature type="transmembrane region" description="Helical" evidence="1">
    <location>
        <begin position="22"/>
        <end position="46"/>
    </location>
</feature>
<dbReference type="EMBL" id="ML977519">
    <property type="protein sequence ID" value="KAF2124329.1"/>
    <property type="molecule type" value="Genomic_DNA"/>
</dbReference>
<keyword evidence="1" id="KW-1133">Transmembrane helix</keyword>
<keyword evidence="1" id="KW-0812">Transmembrane</keyword>
<dbReference type="OrthoDB" id="3801533at2759"/>
<name>A0A6A5ZXR6_9PLEO</name>
<evidence type="ECO:0000313" key="3">
    <source>
        <dbReference type="Proteomes" id="UP000799771"/>
    </source>
</evidence>
<protein>
    <submittedName>
        <fullName evidence="2">Uncharacterized protein</fullName>
    </submittedName>
</protein>
<dbReference type="GeneID" id="54413561"/>
<keyword evidence="1" id="KW-0472">Membrane</keyword>
<dbReference type="Proteomes" id="UP000799771">
    <property type="component" value="Unassembled WGS sequence"/>
</dbReference>
<feature type="transmembrane region" description="Helical" evidence="1">
    <location>
        <begin position="53"/>
        <end position="75"/>
    </location>
</feature>